<reference evidence="1" key="1">
    <citation type="submission" date="2014-09" db="EMBL/GenBank/DDBJ databases">
        <authorList>
            <person name="Magalhaes I.L.F."/>
            <person name="Oliveira U."/>
            <person name="Santos F.R."/>
            <person name="Vidigal T.H.D.A."/>
            <person name="Brescovit A.D."/>
            <person name="Santos A.J."/>
        </authorList>
    </citation>
    <scope>NUCLEOTIDE SEQUENCE</scope>
    <source>
        <tissue evidence="1">Shoot tissue taken approximately 20 cm above the soil surface</tissue>
    </source>
</reference>
<name>A0A0A8YY74_ARUDO</name>
<organism evidence="1">
    <name type="scientific">Arundo donax</name>
    <name type="common">Giant reed</name>
    <name type="synonym">Donax arundinaceus</name>
    <dbReference type="NCBI Taxonomy" id="35708"/>
    <lineage>
        <taxon>Eukaryota</taxon>
        <taxon>Viridiplantae</taxon>
        <taxon>Streptophyta</taxon>
        <taxon>Embryophyta</taxon>
        <taxon>Tracheophyta</taxon>
        <taxon>Spermatophyta</taxon>
        <taxon>Magnoliopsida</taxon>
        <taxon>Liliopsida</taxon>
        <taxon>Poales</taxon>
        <taxon>Poaceae</taxon>
        <taxon>PACMAD clade</taxon>
        <taxon>Arundinoideae</taxon>
        <taxon>Arundineae</taxon>
        <taxon>Arundo</taxon>
    </lineage>
</organism>
<dbReference type="EMBL" id="GBRH01270348">
    <property type="protein sequence ID" value="JAD27547.1"/>
    <property type="molecule type" value="Transcribed_RNA"/>
</dbReference>
<evidence type="ECO:0000313" key="1">
    <source>
        <dbReference type="EMBL" id="JAD27547.1"/>
    </source>
</evidence>
<sequence length="26" mass="3155">MVPSHLTEETKMFRPRLTSKQLTLFY</sequence>
<protein>
    <submittedName>
        <fullName evidence="1">Uncharacterized protein</fullName>
    </submittedName>
</protein>
<proteinExistence type="predicted"/>
<dbReference type="AlphaFoldDB" id="A0A0A8YY74"/>
<accession>A0A0A8YY74</accession>
<reference evidence="1" key="2">
    <citation type="journal article" date="2015" name="Data Brief">
        <title>Shoot transcriptome of the giant reed, Arundo donax.</title>
        <authorList>
            <person name="Barrero R.A."/>
            <person name="Guerrero F.D."/>
            <person name="Moolhuijzen P."/>
            <person name="Goolsby J.A."/>
            <person name="Tidwell J."/>
            <person name="Bellgard S.E."/>
            <person name="Bellgard M.I."/>
        </authorList>
    </citation>
    <scope>NUCLEOTIDE SEQUENCE</scope>
    <source>
        <tissue evidence="1">Shoot tissue taken approximately 20 cm above the soil surface</tissue>
    </source>
</reference>